<gene>
    <name evidence="1" type="ORF">D5086_026502</name>
</gene>
<protein>
    <submittedName>
        <fullName evidence="1">Uncharacterized protein</fullName>
    </submittedName>
</protein>
<name>A0ACC4B3S1_POPAL</name>
<keyword evidence="2" id="KW-1185">Reference proteome</keyword>
<proteinExistence type="predicted"/>
<sequence length="83" mass="9205">MIVIPLEELLLPDFPFSSSFDSTLAEIRSVYSYLPYEEDLDSTKGKTLSEESLLKSFPPPMRFKIANNSGKVVGQGKELCVGC</sequence>
<accession>A0ACC4B3S1</accession>
<comment type="caution">
    <text evidence="1">The sequence shown here is derived from an EMBL/GenBank/DDBJ whole genome shotgun (WGS) entry which is preliminary data.</text>
</comment>
<evidence type="ECO:0000313" key="1">
    <source>
        <dbReference type="EMBL" id="KAL3572598.1"/>
    </source>
</evidence>
<dbReference type="Proteomes" id="UP000309997">
    <property type="component" value="Unassembled WGS sequence"/>
</dbReference>
<evidence type="ECO:0000313" key="2">
    <source>
        <dbReference type="Proteomes" id="UP000309997"/>
    </source>
</evidence>
<organism evidence="1 2">
    <name type="scientific">Populus alba</name>
    <name type="common">White poplar</name>
    <dbReference type="NCBI Taxonomy" id="43335"/>
    <lineage>
        <taxon>Eukaryota</taxon>
        <taxon>Viridiplantae</taxon>
        <taxon>Streptophyta</taxon>
        <taxon>Embryophyta</taxon>
        <taxon>Tracheophyta</taxon>
        <taxon>Spermatophyta</taxon>
        <taxon>Magnoliopsida</taxon>
        <taxon>eudicotyledons</taxon>
        <taxon>Gunneridae</taxon>
        <taxon>Pentapetalae</taxon>
        <taxon>rosids</taxon>
        <taxon>fabids</taxon>
        <taxon>Malpighiales</taxon>
        <taxon>Salicaceae</taxon>
        <taxon>Saliceae</taxon>
        <taxon>Populus</taxon>
    </lineage>
</organism>
<reference evidence="1 2" key="1">
    <citation type="journal article" date="2024" name="Plant Biotechnol. J.">
        <title>Genome and CRISPR/Cas9 system of a widespread forest tree (Populus alba) in the world.</title>
        <authorList>
            <person name="Liu Y.J."/>
            <person name="Jiang P.F."/>
            <person name="Han X.M."/>
            <person name="Li X.Y."/>
            <person name="Wang H.M."/>
            <person name="Wang Y.J."/>
            <person name="Wang X.X."/>
            <person name="Zeng Q.Y."/>
        </authorList>
    </citation>
    <scope>NUCLEOTIDE SEQUENCE [LARGE SCALE GENOMIC DNA]</scope>
    <source>
        <strain evidence="2">cv. PAL-ZL1</strain>
    </source>
</reference>
<dbReference type="EMBL" id="RCHU02000014">
    <property type="protein sequence ID" value="KAL3572598.1"/>
    <property type="molecule type" value="Genomic_DNA"/>
</dbReference>